<dbReference type="EMBL" id="DSFC01000199">
    <property type="protein sequence ID" value="HEV09448.1"/>
    <property type="molecule type" value="Genomic_DNA"/>
</dbReference>
<dbReference type="Proteomes" id="UP000885621">
    <property type="component" value="Unassembled WGS sequence"/>
</dbReference>
<accession>A0A831YDX1</accession>
<comment type="caution">
    <text evidence="2">The sequence shown here is derived from an EMBL/GenBank/DDBJ whole genome shotgun (WGS) entry which is preliminary data.</text>
</comment>
<gene>
    <name evidence="2" type="ORF">ENO34_03490</name>
</gene>
<dbReference type="Gene3D" id="3.20.20.70">
    <property type="entry name" value="Aldolase class I"/>
    <property type="match status" value="1"/>
</dbReference>
<evidence type="ECO:0000259" key="1">
    <source>
        <dbReference type="Pfam" id="PF04898"/>
    </source>
</evidence>
<name>A0A831YDX1_9AQUI</name>
<dbReference type="Pfam" id="PF04898">
    <property type="entry name" value="Glu_syn_central"/>
    <property type="match status" value="1"/>
</dbReference>
<dbReference type="InterPro" id="IPR006982">
    <property type="entry name" value="Glu_synth_centr_N"/>
</dbReference>
<protein>
    <recommendedName>
        <fullName evidence="1">Glutamate synthase central-N domain-containing protein</fullName>
    </recommendedName>
</protein>
<sequence length="277" mass="31753">MFYYPDVSQINEEKNLVKSKTVLEEDRLIPSLDGKFTHFRYFKHKVSIEPETHKERAVITQDELKEILNTKKVGIVPYTVPFERSFAIVELQDLTSERRITNLLYDAVYEGIPISDLKIGLEVVALRVLELVKAGFDKILLTDFNISQYRIPMPITFTLLFTENFLKQEGIDSSNIEFIVQSQELKNPFEMATLLSLGASKVNPTNYEEDLVDIANDYIQNLISKKGYETVKDFIGKKSVEVVGLKNSFLEAINPSIISTFEVEGLPEIESYIYMSK</sequence>
<dbReference type="GO" id="GO:0015930">
    <property type="term" value="F:glutamate synthase activity"/>
    <property type="evidence" value="ECO:0007669"/>
    <property type="project" value="InterPro"/>
</dbReference>
<dbReference type="InterPro" id="IPR013785">
    <property type="entry name" value="Aldolase_TIM"/>
</dbReference>
<feature type="domain" description="Glutamate synthase central-N" evidence="1">
    <location>
        <begin position="92"/>
        <end position="272"/>
    </location>
</feature>
<evidence type="ECO:0000313" key="2">
    <source>
        <dbReference type="EMBL" id="HEV09448.1"/>
    </source>
</evidence>
<dbReference type="SUPFAM" id="SSF51395">
    <property type="entry name" value="FMN-linked oxidoreductases"/>
    <property type="match status" value="1"/>
</dbReference>
<reference evidence="2" key="1">
    <citation type="journal article" date="2020" name="mSystems">
        <title>Genome- and Community-Level Interaction Insights into Carbon Utilization and Element Cycling Functions of Hydrothermarchaeota in Hydrothermal Sediment.</title>
        <authorList>
            <person name="Zhou Z."/>
            <person name="Liu Y."/>
            <person name="Xu W."/>
            <person name="Pan J."/>
            <person name="Luo Z.H."/>
            <person name="Li M."/>
        </authorList>
    </citation>
    <scope>NUCLEOTIDE SEQUENCE [LARGE SCALE GENOMIC DNA]</scope>
    <source>
        <strain evidence="2">SpSt-1257</strain>
    </source>
</reference>
<dbReference type="AlphaFoldDB" id="A0A831YDX1"/>
<organism evidence="2">
    <name type="scientific">Sulfurihydrogenibium azorense</name>
    <dbReference type="NCBI Taxonomy" id="309806"/>
    <lineage>
        <taxon>Bacteria</taxon>
        <taxon>Pseudomonadati</taxon>
        <taxon>Aquificota</taxon>
        <taxon>Aquificia</taxon>
        <taxon>Aquificales</taxon>
        <taxon>Hydrogenothermaceae</taxon>
        <taxon>Sulfurihydrogenibium</taxon>
    </lineage>
</organism>
<proteinExistence type="predicted"/>